<comment type="caution">
    <text evidence="1">The sequence shown here is derived from an EMBL/GenBank/DDBJ whole genome shotgun (WGS) entry which is preliminary data.</text>
</comment>
<name>A0ABR1UX40_9PEZI</name>
<gene>
    <name evidence="1" type="ORF">PG996_008155</name>
</gene>
<reference evidence="1 2" key="1">
    <citation type="submission" date="2023-01" db="EMBL/GenBank/DDBJ databases">
        <title>Analysis of 21 Apiospora genomes using comparative genomics revels a genus with tremendous synthesis potential of carbohydrate active enzymes and secondary metabolites.</title>
        <authorList>
            <person name="Sorensen T."/>
        </authorList>
    </citation>
    <scope>NUCLEOTIDE SEQUENCE [LARGE SCALE GENOMIC DNA]</scope>
    <source>
        <strain evidence="1 2">CBS 83171</strain>
    </source>
</reference>
<sequence>MDMWKSWRWTVLQCTQQSNGISRGFIRGESQRLELLVVFANTASLPCSTPRWVVEMGYSAPIVASTTFSD</sequence>
<keyword evidence="2" id="KW-1185">Reference proteome</keyword>
<accession>A0ABR1UX40</accession>
<dbReference type="EMBL" id="JAQQWM010000005">
    <property type="protein sequence ID" value="KAK8063503.1"/>
    <property type="molecule type" value="Genomic_DNA"/>
</dbReference>
<proteinExistence type="predicted"/>
<dbReference type="Proteomes" id="UP001446871">
    <property type="component" value="Unassembled WGS sequence"/>
</dbReference>
<protein>
    <submittedName>
        <fullName evidence="1">Uncharacterized protein</fullName>
    </submittedName>
</protein>
<organism evidence="1 2">
    <name type="scientific">Apiospora saccharicola</name>
    <dbReference type="NCBI Taxonomy" id="335842"/>
    <lineage>
        <taxon>Eukaryota</taxon>
        <taxon>Fungi</taxon>
        <taxon>Dikarya</taxon>
        <taxon>Ascomycota</taxon>
        <taxon>Pezizomycotina</taxon>
        <taxon>Sordariomycetes</taxon>
        <taxon>Xylariomycetidae</taxon>
        <taxon>Amphisphaeriales</taxon>
        <taxon>Apiosporaceae</taxon>
        <taxon>Apiospora</taxon>
    </lineage>
</organism>
<evidence type="ECO:0000313" key="1">
    <source>
        <dbReference type="EMBL" id="KAK8063503.1"/>
    </source>
</evidence>
<evidence type="ECO:0000313" key="2">
    <source>
        <dbReference type="Proteomes" id="UP001446871"/>
    </source>
</evidence>